<dbReference type="Proteomes" id="UP000805649">
    <property type="component" value="Unassembled WGS sequence"/>
</dbReference>
<name>A0ACC3YN96_COLTU</name>
<comment type="caution">
    <text evidence="1">The sequence shown here is derived from an EMBL/GenBank/DDBJ whole genome shotgun (WGS) entry which is preliminary data.</text>
</comment>
<gene>
    <name evidence="1" type="ORF">CTRU02_212332</name>
</gene>
<dbReference type="EMBL" id="VUJX02000008">
    <property type="protein sequence ID" value="KAL0933369.1"/>
    <property type="molecule type" value="Genomic_DNA"/>
</dbReference>
<sequence>MTLSSSLDYTVADERAFRLLSFKWTLAWDKKDIDTWLSITGPTIVADYTDYPAVGILKQGSPEELFKSSFSRPNLGHPQQVKIVETQHFLGAVVFTRVNDNEVRGDWQVRARHVRRLSDGQSREWDSSAYCEFLYVKINEEWKLGGLRPHTVVATTGHPEEVIGDF</sequence>
<evidence type="ECO:0000313" key="2">
    <source>
        <dbReference type="Proteomes" id="UP000805649"/>
    </source>
</evidence>
<keyword evidence="2" id="KW-1185">Reference proteome</keyword>
<proteinExistence type="predicted"/>
<reference evidence="1 2" key="1">
    <citation type="journal article" date="2020" name="Phytopathology">
        <title>Genome Sequence Resources of Colletotrichum truncatum, C. plurivorum, C. musicola, and C. sojae: Four Species Pathogenic to Soybean (Glycine max).</title>
        <authorList>
            <person name="Rogerio F."/>
            <person name="Boufleur T.R."/>
            <person name="Ciampi-Guillardi M."/>
            <person name="Sukno S.A."/>
            <person name="Thon M.R."/>
            <person name="Massola Junior N.S."/>
            <person name="Baroncelli R."/>
        </authorList>
    </citation>
    <scope>NUCLEOTIDE SEQUENCE [LARGE SCALE GENOMIC DNA]</scope>
    <source>
        <strain evidence="1 2">CMES1059</strain>
    </source>
</reference>
<evidence type="ECO:0000313" key="1">
    <source>
        <dbReference type="EMBL" id="KAL0933369.1"/>
    </source>
</evidence>
<protein>
    <submittedName>
        <fullName evidence="1">Scytalone dehydratase</fullName>
    </submittedName>
</protein>
<organism evidence="1 2">
    <name type="scientific">Colletotrichum truncatum</name>
    <name type="common">Anthracnose fungus</name>
    <name type="synonym">Colletotrichum capsici</name>
    <dbReference type="NCBI Taxonomy" id="5467"/>
    <lineage>
        <taxon>Eukaryota</taxon>
        <taxon>Fungi</taxon>
        <taxon>Dikarya</taxon>
        <taxon>Ascomycota</taxon>
        <taxon>Pezizomycotina</taxon>
        <taxon>Sordariomycetes</taxon>
        <taxon>Hypocreomycetidae</taxon>
        <taxon>Glomerellales</taxon>
        <taxon>Glomerellaceae</taxon>
        <taxon>Colletotrichum</taxon>
        <taxon>Colletotrichum truncatum species complex</taxon>
    </lineage>
</organism>
<accession>A0ACC3YN96</accession>